<name>A0A1I8AKT1_9BILA</name>
<evidence type="ECO:0000313" key="1">
    <source>
        <dbReference type="Proteomes" id="UP000095287"/>
    </source>
</evidence>
<proteinExistence type="predicted"/>
<dbReference type="AlphaFoldDB" id="A0A1I8AKT1"/>
<dbReference type="Proteomes" id="UP000095287">
    <property type="component" value="Unplaced"/>
</dbReference>
<organism evidence="1 2">
    <name type="scientific">Steinernema glaseri</name>
    <dbReference type="NCBI Taxonomy" id="37863"/>
    <lineage>
        <taxon>Eukaryota</taxon>
        <taxon>Metazoa</taxon>
        <taxon>Ecdysozoa</taxon>
        <taxon>Nematoda</taxon>
        <taxon>Chromadorea</taxon>
        <taxon>Rhabditida</taxon>
        <taxon>Tylenchina</taxon>
        <taxon>Panagrolaimomorpha</taxon>
        <taxon>Strongyloidoidea</taxon>
        <taxon>Steinernematidae</taxon>
        <taxon>Steinernema</taxon>
    </lineage>
</organism>
<sequence>MPFGVTQKQFIAIEGVPHIKQPTNTAAEGRARSLKIHPSKRNALDARKRPTNEAKQIARYVRGVILRKSLISSEIWIRVMIPMGCCKCQLLPSCVMRTLMRTDGNEDCLAALVPRIPKTTSGKRRIPLQNWAMTWSLKNSLKKPFTWRAETSFNFTMT</sequence>
<evidence type="ECO:0000313" key="2">
    <source>
        <dbReference type="WBParaSite" id="L893_g680.t1"/>
    </source>
</evidence>
<keyword evidence="1" id="KW-1185">Reference proteome</keyword>
<dbReference type="WBParaSite" id="L893_g680.t1">
    <property type="protein sequence ID" value="L893_g680.t1"/>
    <property type="gene ID" value="L893_g680"/>
</dbReference>
<reference evidence="2" key="1">
    <citation type="submission" date="2016-11" db="UniProtKB">
        <authorList>
            <consortium name="WormBaseParasite"/>
        </authorList>
    </citation>
    <scope>IDENTIFICATION</scope>
</reference>
<protein>
    <submittedName>
        <fullName evidence="2">Integrase catalytic domain-containing protein</fullName>
    </submittedName>
</protein>
<accession>A0A1I8AKT1</accession>